<dbReference type="OrthoDB" id="6681382at2"/>
<dbReference type="AlphaFoldDB" id="A0A0A6FM51"/>
<dbReference type="EMBL" id="JSFK01000003">
    <property type="protein sequence ID" value="KHA73801.1"/>
    <property type="molecule type" value="Genomic_DNA"/>
</dbReference>
<name>A0A0A6FM51_9PSED</name>
<proteinExistence type="predicted"/>
<dbReference type="Gene3D" id="2.60.120.620">
    <property type="entry name" value="q2cbj1_9rhob like domain"/>
    <property type="match status" value="1"/>
</dbReference>
<dbReference type="GO" id="GO:0051213">
    <property type="term" value="F:dioxygenase activity"/>
    <property type="evidence" value="ECO:0007669"/>
    <property type="project" value="InterPro"/>
</dbReference>
<protein>
    <submittedName>
        <fullName evidence="1">Protein BsmA</fullName>
    </submittedName>
</protein>
<dbReference type="Pfam" id="PF10014">
    <property type="entry name" value="2OG-Fe_Oxy_2"/>
    <property type="match status" value="1"/>
</dbReference>
<dbReference type="PATRIC" id="fig|587753.9.peg.3480"/>
<sequence length="248" mass="29180">MIVLNREVGESLRRDKYVNVQGGDFNLYGHFADFVRLTKSWENMEPDSYYGQAEAGMRYRRYSDFEYNPKTRELKQLEHRAYVQSKENNAYVGGLVRHFQDFSDEVITSPVMRSLIDTDFEVYKSVLPEELHDEIWQCQIHQIRIEIKPGKQLEITPEGIHCDGYPFSGVHFWGRNNVEGAESRLYDIHEHQLASTTYQEILDTTYFLDRDMRHYVTPARNPHTHAMAYRQILAISFSRPGTAFDIVR</sequence>
<gene>
    <name evidence="1" type="ORF">NZ35_06745</name>
</gene>
<evidence type="ECO:0000313" key="1">
    <source>
        <dbReference type="EMBL" id="KHA73801.1"/>
    </source>
</evidence>
<comment type="caution">
    <text evidence="1">The sequence shown here is derived from an EMBL/GenBank/DDBJ whole genome shotgun (WGS) entry which is preliminary data.</text>
</comment>
<dbReference type="Proteomes" id="UP000030564">
    <property type="component" value="Unassembled WGS sequence"/>
</dbReference>
<evidence type="ECO:0000313" key="2">
    <source>
        <dbReference type="Proteomes" id="UP000030564"/>
    </source>
</evidence>
<organism evidence="1 2">
    <name type="scientific">Pseudomonas chlororaphis</name>
    <dbReference type="NCBI Taxonomy" id="587753"/>
    <lineage>
        <taxon>Bacteria</taxon>
        <taxon>Pseudomonadati</taxon>
        <taxon>Pseudomonadota</taxon>
        <taxon>Gammaproteobacteria</taxon>
        <taxon>Pseudomonadales</taxon>
        <taxon>Pseudomonadaceae</taxon>
        <taxon>Pseudomonas</taxon>
    </lineage>
</organism>
<dbReference type="InterPro" id="IPR018724">
    <property type="entry name" value="2OG-Fe_dioxygenase"/>
</dbReference>
<reference evidence="1 2" key="1">
    <citation type="submission" date="2014-10" db="EMBL/GenBank/DDBJ databases">
        <title>Draft genome sequence of Pseudomonas chlororaphis EA105.</title>
        <authorList>
            <person name="McCully L.M."/>
            <person name="Bitzer A.S."/>
            <person name="Spence C."/>
            <person name="Bais H."/>
            <person name="Silby M.W."/>
        </authorList>
    </citation>
    <scope>NUCLEOTIDE SEQUENCE [LARGE SCALE GENOMIC DNA]</scope>
    <source>
        <strain evidence="1 2">EA105</strain>
    </source>
</reference>
<accession>A0A0A6FM51</accession>